<evidence type="ECO:0000259" key="13">
    <source>
        <dbReference type="Pfam" id="PF00593"/>
    </source>
</evidence>
<keyword evidence="9 10" id="KW-0998">Cell outer membrane</keyword>
<evidence type="ECO:0000259" key="14">
    <source>
        <dbReference type="Pfam" id="PF07715"/>
    </source>
</evidence>
<keyword evidence="16" id="KW-1185">Reference proteome</keyword>
<name>A0ABT6CFP2_9SPHN</name>
<dbReference type="InterPro" id="IPR012910">
    <property type="entry name" value="Plug_dom"/>
</dbReference>
<keyword evidence="3 10" id="KW-1134">Transmembrane beta strand</keyword>
<dbReference type="EMBL" id="JAROCY010000004">
    <property type="protein sequence ID" value="MDF8332740.1"/>
    <property type="molecule type" value="Genomic_DNA"/>
</dbReference>
<sequence>MYTTSIPSAVKGATSGLAIGRALLALSLLATPALASAQAVPEPYAEATAPSDDAVAPAPASLLDVSLEELLTLESTSVAKKRQRVSDSTAAVYVITQDEIRRSAARTIPDLLRGVPGVEVGQLANGGYAVSIRGFNSRLTNSLLVMVDGRSQFISTISGVFWDQLMMPLSDIERIEVVRGPGSSLWGANSSNGVINIITKHSADSGGTTVDLRGGTRQQDLSLSHGARVSDAFSYRAYGSYRHEDGLVDAQGKDIGRRWAGGSGGLRLDYEPDDHNAFTLQGEYGEGKFDTPFRLVNTNLFAPGYFQFQAENVFKSINVLGRWTRRQSDTLDWSLQAQYNRLNRTEFGGVGVRWQLADLDFGLHWRASDTHDISFGVGARLLHDDIMQTPYVRFDTLSATDRWISGYVQDDITLIPGVLRLTIGTKVENNNFTGFEIQPSARMLFRPAKRVSLWGAVSRAVRTPSRFERNAHLSFFVALPGEPNNPTPLPIYTTLNGVNDRNSEVLIAYEAGTRVDLGGKWSLDVAGYYNDYSSLTVNIPTGSNLIFVPNVPFPVGVQVDVGFLDSGKTHTWGGEATLAGNLTPWWKATLNYSHFNYRLGTDPTTGAPSTLLFPLTYSPRNQIALRNNFDIGDTVSVDAQLRHVGQLNNGKIPAYTTADLRLTYRLRNGAEFSVVGTNLLQSRHIEFNQQDYPAPPAYIPRAVSAHLRYRF</sequence>
<evidence type="ECO:0000256" key="3">
    <source>
        <dbReference type="ARBA" id="ARBA00022452"/>
    </source>
</evidence>
<dbReference type="InterPro" id="IPR036942">
    <property type="entry name" value="Beta-barrel_TonB_sf"/>
</dbReference>
<dbReference type="RefSeq" id="WP_277275941.1">
    <property type="nucleotide sequence ID" value="NZ_JAROCY010000004.1"/>
</dbReference>
<feature type="domain" description="TonB-dependent receptor plug" evidence="14">
    <location>
        <begin position="85"/>
        <end position="194"/>
    </location>
</feature>
<feature type="domain" description="TonB-dependent receptor-like beta-barrel" evidence="13">
    <location>
        <begin position="222"/>
        <end position="679"/>
    </location>
</feature>
<dbReference type="PANTHER" id="PTHR30069:SF29">
    <property type="entry name" value="HEMOGLOBIN AND HEMOGLOBIN-HAPTOGLOBIN-BINDING PROTEIN 1-RELATED"/>
    <property type="match status" value="1"/>
</dbReference>
<keyword evidence="7 10" id="KW-0472">Membrane</keyword>
<feature type="chain" id="PRO_5046941418" evidence="12">
    <location>
        <begin position="36"/>
        <end position="711"/>
    </location>
</feature>
<keyword evidence="8 15" id="KW-0675">Receptor</keyword>
<keyword evidence="5 12" id="KW-0732">Signal</keyword>
<evidence type="ECO:0000313" key="15">
    <source>
        <dbReference type="EMBL" id="MDF8332740.1"/>
    </source>
</evidence>
<evidence type="ECO:0000256" key="11">
    <source>
        <dbReference type="RuleBase" id="RU003357"/>
    </source>
</evidence>
<dbReference type="Gene3D" id="2.170.130.10">
    <property type="entry name" value="TonB-dependent receptor, plug domain"/>
    <property type="match status" value="1"/>
</dbReference>
<feature type="signal peptide" evidence="12">
    <location>
        <begin position="1"/>
        <end position="35"/>
    </location>
</feature>
<dbReference type="InterPro" id="IPR039426">
    <property type="entry name" value="TonB-dep_rcpt-like"/>
</dbReference>
<evidence type="ECO:0000256" key="9">
    <source>
        <dbReference type="ARBA" id="ARBA00023237"/>
    </source>
</evidence>
<protein>
    <submittedName>
        <fullName evidence="15">TonB-dependent receptor</fullName>
    </submittedName>
</protein>
<dbReference type="InterPro" id="IPR000531">
    <property type="entry name" value="Beta-barrel_TonB"/>
</dbReference>
<evidence type="ECO:0000256" key="12">
    <source>
        <dbReference type="SAM" id="SignalP"/>
    </source>
</evidence>
<dbReference type="Pfam" id="PF00593">
    <property type="entry name" value="TonB_dep_Rec_b-barrel"/>
    <property type="match status" value="1"/>
</dbReference>
<dbReference type="Proteomes" id="UP001222770">
    <property type="component" value="Unassembled WGS sequence"/>
</dbReference>
<proteinExistence type="inferred from homology"/>
<dbReference type="InterPro" id="IPR037066">
    <property type="entry name" value="Plug_dom_sf"/>
</dbReference>
<comment type="similarity">
    <text evidence="10 11">Belongs to the TonB-dependent receptor family.</text>
</comment>
<dbReference type="SUPFAM" id="SSF56935">
    <property type="entry name" value="Porins"/>
    <property type="match status" value="1"/>
</dbReference>
<reference evidence="15 16" key="1">
    <citation type="submission" date="2023-03" db="EMBL/GenBank/DDBJ databases">
        <title>Novosphingobium cyanobacteriorum sp. nov., isolated from a eutrophic reservoir during the Microcystis bloom period.</title>
        <authorList>
            <person name="Kang M."/>
            <person name="Le V."/>
            <person name="Ko S.-R."/>
            <person name="Lee S.-A."/>
            <person name="Ahn C.-Y."/>
        </authorList>
    </citation>
    <scope>NUCLEOTIDE SEQUENCE [LARGE SCALE GENOMIC DNA]</scope>
    <source>
        <strain evidence="15 16">HBC54</strain>
    </source>
</reference>
<keyword evidence="6 11" id="KW-0798">TonB box</keyword>
<evidence type="ECO:0000256" key="4">
    <source>
        <dbReference type="ARBA" id="ARBA00022692"/>
    </source>
</evidence>
<evidence type="ECO:0000256" key="10">
    <source>
        <dbReference type="PROSITE-ProRule" id="PRU01360"/>
    </source>
</evidence>
<accession>A0ABT6CFP2</accession>
<evidence type="ECO:0000256" key="5">
    <source>
        <dbReference type="ARBA" id="ARBA00022729"/>
    </source>
</evidence>
<comment type="caution">
    <text evidence="15">The sequence shown here is derived from an EMBL/GenBank/DDBJ whole genome shotgun (WGS) entry which is preliminary data.</text>
</comment>
<evidence type="ECO:0000256" key="1">
    <source>
        <dbReference type="ARBA" id="ARBA00004571"/>
    </source>
</evidence>
<dbReference type="Gene3D" id="2.40.170.20">
    <property type="entry name" value="TonB-dependent receptor, beta-barrel domain"/>
    <property type="match status" value="1"/>
</dbReference>
<evidence type="ECO:0000256" key="8">
    <source>
        <dbReference type="ARBA" id="ARBA00023170"/>
    </source>
</evidence>
<evidence type="ECO:0000256" key="7">
    <source>
        <dbReference type="ARBA" id="ARBA00023136"/>
    </source>
</evidence>
<evidence type="ECO:0000256" key="2">
    <source>
        <dbReference type="ARBA" id="ARBA00022448"/>
    </source>
</evidence>
<dbReference type="CDD" id="cd01347">
    <property type="entry name" value="ligand_gated_channel"/>
    <property type="match status" value="1"/>
</dbReference>
<keyword evidence="4 10" id="KW-0812">Transmembrane</keyword>
<gene>
    <name evidence="15" type="ORF">POM99_05985</name>
</gene>
<dbReference type="PROSITE" id="PS52016">
    <property type="entry name" value="TONB_DEPENDENT_REC_3"/>
    <property type="match status" value="1"/>
</dbReference>
<evidence type="ECO:0000256" key="6">
    <source>
        <dbReference type="ARBA" id="ARBA00023077"/>
    </source>
</evidence>
<evidence type="ECO:0000313" key="16">
    <source>
        <dbReference type="Proteomes" id="UP001222770"/>
    </source>
</evidence>
<organism evidence="15 16">
    <name type="scientific">Novosphingobium cyanobacteriorum</name>
    <dbReference type="NCBI Taxonomy" id="3024215"/>
    <lineage>
        <taxon>Bacteria</taxon>
        <taxon>Pseudomonadati</taxon>
        <taxon>Pseudomonadota</taxon>
        <taxon>Alphaproteobacteria</taxon>
        <taxon>Sphingomonadales</taxon>
        <taxon>Sphingomonadaceae</taxon>
        <taxon>Novosphingobium</taxon>
    </lineage>
</organism>
<comment type="subcellular location">
    <subcellularLocation>
        <location evidence="1 10">Cell outer membrane</location>
        <topology evidence="1 10">Multi-pass membrane protein</topology>
    </subcellularLocation>
</comment>
<dbReference type="PANTHER" id="PTHR30069">
    <property type="entry name" value="TONB-DEPENDENT OUTER MEMBRANE RECEPTOR"/>
    <property type="match status" value="1"/>
</dbReference>
<dbReference type="Pfam" id="PF07715">
    <property type="entry name" value="Plug"/>
    <property type="match status" value="1"/>
</dbReference>
<keyword evidence="2 10" id="KW-0813">Transport</keyword>